<dbReference type="PANTHER" id="PTHR43464">
    <property type="entry name" value="METHYLTRANSFERASE"/>
    <property type="match status" value="1"/>
</dbReference>
<gene>
    <name evidence="2" type="ORF">DB32_006378</name>
</gene>
<proteinExistence type="predicted"/>
<dbReference type="InterPro" id="IPR025714">
    <property type="entry name" value="Methyltranfer_dom"/>
</dbReference>
<dbReference type="GO" id="GO:0008168">
    <property type="term" value="F:methyltransferase activity"/>
    <property type="evidence" value="ECO:0007669"/>
    <property type="project" value="UniProtKB-KW"/>
</dbReference>
<dbReference type="KEGG" id="samy:DB32_006378"/>
<feature type="domain" description="Methyltransferase" evidence="1">
    <location>
        <begin position="39"/>
        <end position="145"/>
    </location>
</feature>
<dbReference type="Pfam" id="PF13847">
    <property type="entry name" value="Methyltransf_31"/>
    <property type="match status" value="1"/>
</dbReference>
<dbReference type="STRING" id="927083.DB32_006378"/>
<reference evidence="2 3" key="1">
    <citation type="submission" date="2015-03" db="EMBL/GenBank/DDBJ databases">
        <title>Genome assembly of Sandaracinus amylolyticus DSM 53668.</title>
        <authorList>
            <person name="Sharma G."/>
            <person name="Subramanian S."/>
        </authorList>
    </citation>
    <scope>NUCLEOTIDE SEQUENCE [LARGE SCALE GENOMIC DNA]</scope>
    <source>
        <strain evidence="2 3">DSM 53668</strain>
    </source>
</reference>
<protein>
    <submittedName>
        <fullName evidence="2">SAM-dependent methyltransferase</fullName>
    </submittedName>
</protein>
<evidence type="ECO:0000313" key="2">
    <source>
        <dbReference type="EMBL" id="AKF09229.1"/>
    </source>
</evidence>
<organism evidence="2 3">
    <name type="scientific">Sandaracinus amylolyticus</name>
    <dbReference type="NCBI Taxonomy" id="927083"/>
    <lineage>
        <taxon>Bacteria</taxon>
        <taxon>Pseudomonadati</taxon>
        <taxon>Myxococcota</taxon>
        <taxon>Polyangia</taxon>
        <taxon>Polyangiales</taxon>
        <taxon>Sandaracinaceae</taxon>
        <taxon>Sandaracinus</taxon>
    </lineage>
</organism>
<dbReference type="EMBL" id="CP011125">
    <property type="protein sequence ID" value="AKF09229.1"/>
    <property type="molecule type" value="Genomic_DNA"/>
</dbReference>
<keyword evidence="2" id="KW-0808">Transferase</keyword>
<dbReference type="Gene3D" id="3.40.50.150">
    <property type="entry name" value="Vaccinia Virus protein VP39"/>
    <property type="match status" value="1"/>
</dbReference>
<dbReference type="CDD" id="cd02440">
    <property type="entry name" value="AdoMet_MTases"/>
    <property type="match status" value="1"/>
</dbReference>
<keyword evidence="3" id="KW-1185">Reference proteome</keyword>
<name>A0A0F6SGT0_9BACT</name>
<dbReference type="InterPro" id="IPR029063">
    <property type="entry name" value="SAM-dependent_MTases_sf"/>
</dbReference>
<accession>A0A0F6SGT0</accession>
<dbReference type="SUPFAM" id="SSF53335">
    <property type="entry name" value="S-adenosyl-L-methionine-dependent methyltransferases"/>
    <property type="match status" value="1"/>
</dbReference>
<dbReference type="AlphaFoldDB" id="A0A0F6SGT0"/>
<keyword evidence="2" id="KW-0489">Methyltransferase</keyword>
<evidence type="ECO:0000313" key="3">
    <source>
        <dbReference type="Proteomes" id="UP000034883"/>
    </source>
</evidence>
<dbReference type="GO" id="GO:0032259">
    <property type="term" value="P:methylation"/>
    <property type="evidence" value="ECO:0007669"/>
    <property type="project" value="UniProtKB-KW"/>
</dbReference>
<evidence type="ECO:0000259" key="1">
    <source>
        <dbReference type="Pfam" id="PF13847"/>
    </source>
</evidence>
<sequence length="273" mass="29996">MGPSTTPQEAAIYDSVVVPRWSSMFGRAIVARIPQGARLTVLDVGCGTGHPAFDVMRRLGEGGRVIAIDRDPALVDLARRRALDDAGKRIFFKIEPLEHLSFGDEVFDIAVGNLVMGSVDDEGASLSEIRRVLAPGGRALLTRPLASTFEEVLDMFREIAVRRDHAALARRIEQLALRHPTPSAWRAQLAAAGLDDVHVDVEEVRLPFRNAREIFTDPMVRLVAMPEWRWLCGMQPGDESMLEQVEKALDTYFAGGPISLTVHVGLADARKPG</sequence>
<dbReference type="Proteomes" id="UP000034883">
    <property type="component" value="Chromosome"/>
</dbReference>